<protein>
    <submittedName>
        <fullName evidence="3">PepSY domain-containing protein</fullName>
    </submittedName>
</protein>
<feature type="region of interest" description="Disordered" evidence="1">
    <location>
        <begin position="258"/>
        <end position="283"/>
    </location>
</feature>
<feature type="transmembrane region" description="Helical" evidence="2">
    <location>
        <begin position="162"/>
        <end position="183"/>
    </location>
</feature>
<dbReference type="AlphaFoldDB" id="A0A6I8MF21"/>
<accession>A0A6I8MF21</accession>
<dbReference type="Pfam" id="PF03929">
    <property type="entry name" value="PepSY_TM"/>
    <property type="match status" value="1"/>
</dbReference>
<dbReference type="Proteomes" id="UP000423525">
    <property type="component" value="Chromosome"/>
</dbReference>
<evidence type="ECO:0000256" key="1">
    <source>
        <dbReference type="SAM" id="MobiDB-lite"/>
    </source>
</evidence>
<dbReference type="PANTHER" id="PTHR34219">
    <property type="entry name" value="IRON-REGULATED INNER MEMBRANE PROTEIN-RELATED"/>
    <property type="match status" value="1"/>
</dbReference>
<evidence type="ECO:0000313" key="3">
    <source>
        <dbReference type="EMBL" id="VZH84091.1"/>
    </source>
</evidence>
<name>A0A6I8MF21_9CORY</name>
<dbReference type="InterPro" id="IPR005625">
    <property type="entry name" value="PepSY-ass_TM"/>
</dbReference>
<keyword evidence="2" id="KW-0472">Membrane</keyword>
<reference evidence="3 4" key="1">
    <citation type="submission" date="2019-11" db="EMBL/GenBank/DDBJ databases">
        <authorList>
            <person name="Brisse S."/>
        </authorList>
    </citation>
    <scope>NUCLEOTIDE SEQUENCE [LARGE SCALE GENOMIC DNA]</scope>
    <source>
        <strain evidence="3">FRC0190</strain>
    </source>
</reference>
<dbReference type="RefSeq" id="WP_155871185.1">
    <property type="nucleotide sequence ID" value="NZ_CP168248.1"/>
</dbReference>
<dbReference type="KEGG" id="crf:FRC0190_00131"/>
<feature type="transmembrane region" description="Helical" evidence="2">
    <location>
        <begin position="380"/>
        <end position="400"/>
    </location>
</feature>
<evidence type="ECO:0000313" key="4">
    <source>
        <dbReference type="Proteomes" id="UP000423525"/>
    </source>
</evidence>
<dbReference type="PANTHER" id="PTHR34219:SF1">
    <property type="entry name" value="PEPSY DOMAIN-CONTAINING PROTEIN"/>
    <property type="match status" value="1"/>
</dbReference>
<dbReference type="EMBL" id="LR738855">
    <property type="protein sequence ID" value="VZH84091.1"/>
    <property type="molecule type" value="Genomic_DNA"/>
</dbReference>
<sequence>MVATYTPADEKREASTRALPRHLRRLHFFAGIICAPLIFIASLTGLGYAFGPSLDKAVYSEAINVTPSGDELPLERIVDIARATHPDLELAGVRVGNSDQATRVMFNDPDLPKNTTQSVFVNQYTGDITGDMPQYGGSAALPIRHWLSLGHRDLWLGEPGRLYSETAASWLGVLAVSGVYLWWKRQRKAGRLAAMLRIDGRGRTRNLRWHGAIGTLVAAGMIFLTITGLTWSSVAGDNIRPIRTALNWTTPSVSTALGAAAEQTSADPHAEHGGHSGHSGHHAHMAQVNLSEQAQRVATTAAGELRTPFTVKPPKEDGHAWTAAEDRVAYRVTYDALAVDGSNGQVTNRVGFDQWSLPAKLTAWLIELHMGTLLGVPNQIALGLLAIGLIILVVRGYLLWFQRRGTAWAGSAPARSVDGVRGYGVLGWVGIASMVIYGVVAPLFGITCVAFLICSMLWDVARRRR</sequence>
<keyword evidence="2" id="KW-1133">Transmembrane helix</keyword>
<keyword evidence="2" id="KW-0812">Transmembrane</keyword>
<organism evidence="3 4">
    <name type="scientific">Corynebacterium rouxii</name>
    <dbReference type="NCBI Taxonomy" id="2719119"/>
    <lineage>
        <taxon>Bacteria</taxon>
        <taxon>Bacillati</taxon>
        <taxon>Actinomycetota</taxon>
        <taxon>Actinomycetes</taxon>
        <taxon>Mycobacteriales</taxon>
        <taxon>Corynebacteriaceae</taxon>
        <taxon>Corynebacterium</taxon>
    </lineage>
</organism>
<feature type="transmembrane region" description="Helical" evidence="2">
    <location>
        <begin position="211"/>
        <end position="231"/>
    </location>
</feature>
<proteinExistence type="predicted"/>
<feature type="transmembrane region" description="Helical" evidence="2">
    <location>
        <begin position="26"/>
        <end position="50"/>
    </location>
</feature>
<evidence type="ECO:0000256" key="2">
    <source>
        <dbReference type="SAM" id="Phobius"/>
    </source>
</evidence>
<feature type="transmembrane region" description="Helical" evidence="2">
    <location>
        <begin position="420"/>
        <end position="437"/>
    </location>
</feature>
<gene>
    <name evidence="3" type="ORF">FRC0190_00131</name>
</gene>